<name>A0ABX3GV50_PAEBO</name>
<proteinExistence type="predicted"/>
<evidence type="ECO:0000313" key="2">
    <source>
        <dbReference type="Proteomes" id="UP000187412"/>
    </source>
</evidence>
<sequence>MEYIIAVITAVVNAYLEREKAQQDEERSMRVIREMNEYVTNNGQKILDALFDLKINELIGLYLGQIENFKEYEPTDDMKSTLEKLAYDINLHIVGPLINLFDTHKNNISRVRKIVHLLVLTISLRALVLSELKFRHGDDRDEHLLEQWKYASGCAKWVIDNQLEHHFNPTFRIWNICEENFRTDTTCLPTGETDPWRTPSTCCIPEFKEYKPERDNLQKDKEQGYKIDEAINYLEGFYLLKKWEIIKVNEKPTH</sequence>
<comment type="caution">
    <text evidence="1">The sequence shown here is derived from an EMBL/GenBank/DDBJ whole genome shotgun (WGS) entry which is preliminary data.</text>
</comment>
<organism evidence="1 2">
    <name type="scientific">Paenibacillus borealis</name>
    <dbReference type="NCBI Taxonomy" id="160799"/>
    <lineage>
        <taxon>Bacteria</taxon>
        <taxon>Bacillati</taxon>
        <taxon>Bacillota</taxon>
        <taxon>Bacilli</taxon>
        <taxon>Bacillales</taxon>
        <taxon>Paenibacillaceae</taxon>
        <taxon>Paenibacillus</taxon>
    </lineage>
</organism>
<dbReference type="EMBL" id="MPTB01000096">
    <property type="protein sequence ID" value="OMD35367.1"/>
    <property type="molecule type" value="Genomic_DNA"/>
</dbReference>
<dbReference type="Proteomes" id="UP000187412">
    <property type="component" value="Unassembled WGS sequence"/>
</dbReference>
<keyword evidence="2" id="KW-1185">Reference proteome</keyword>
<reference evidence="1 2" key="1">
    <citation type="submission" date="2016-10" db="EMBL/GenBank/DDBJ databases">
        <title>Paenibacillus species isolates.</title>
        <authorList>
            <person name="Beno S.M."/>
        </authorList>
    </citation>
    <scope>NUCLEOTIDE SEQUENCE [LARGE SCALE GENOMIC DNA]</scope>
    <source>
        <strain evidence="1 2">FSL H7-0744</strain>
    </source>
</reference>
<gene>
    <name evidence="1" type="ORF">BSK56_33025</name>
</gene>
<evidence type="ECO:0000313" key="1">
    <source>
        <dbReference type="EMBL" id="OMD35367.1"/>
    </source>
</evidence>
<accession>A0ABX3GV50</accession>
<dbReference type="RefSeq" id="WP_076114582.1">
    <property type="nucleotide sequence ID" value="NZ_MPTB01000096.1"/>
</dbReference>
<protein>
    <submittedName>
        <fullName evidence="1">Uncharacterized protein</fullName>
    </submittedName>
</protein>